<dbReference type="EMBL" id="GBXM01005007">
    <property type="protein sequence ID" value="JAI03571.1"/>
    <property type="molecule type" value="Transcribed_RNA"/>
</dbReference>
<accession>A0A0E9XNZ8</accession>
<reference evidence="1" key="1">
    <citation type="submission" date="2014-11" db="EMBL/GenBank/DDBJ databases">
        <authorList>
            <person name="Amaro Gonzalez C."/>
        </authorList>
    </citation>
    <scope>NUCLEOTIDE SEQUENCE</scope>
</reference>
<sequence>MRANGGLVRVHYSVCIITAAPHDPVFIVPPPWRTNRYSACDFLTQKASDKTFL</sequence>
<reference evidence="1" key="2">
    <citation type="journal article" date="2015" name="Fish Shellfish Immunol.">
        <title>Early steps in the European eel (Anguilla anguilla)-Vibrio vulnificus interaction in the gills: Role of the RtxA13 toxin.</title>
        <authorList>
            <person name="Callol A."/>
            <person name="Pajuelo D."/>
            <person name="Ebbesson L."/>
            <person name="Teles M."/>
            <person name="MacKenzie S."/>
            <person name="Amaro C."/>
        </authorList>
    </citation>
    <scope>NUCLEOTIDE SEQUENCE</scope>
</reference>
<evidence type="ECO:0000313" key="1">
    <source>
        <dbReference type="EMBL" id="JAI03571.1"/>
    </source>
</evidence>
<protein>
    <submittedName>
        <fullName evidence="1">Uncharacterized protein</fullName>
    </submittedName>
</protein>
<name>A0A0E9XNZ8_ANGAN</name>
<dbReference type="AlphaFoldDB" id="A0A0E9XNZ8"/>
<proteinExistence type="predicted"/>
<organism evidence="1">
    <name type="scientific">Anguilla anguilla</name>
    <name type="common">European freshwater eel</name>
    <name type="synonym">Muraena anguilla</name>
    <dbReference type="NCBI Taxonomy" id="7936"/>
    <lineage>
        <taxon>Eukaryota</taxon>
        <taxon>Metazoa</taxon>
        <taxon>Chordata</taxon>
        <taxon>Craniata</taxon>
        <taxon>Vertebrata</taxon>
        <taxon>Euteleostomi</taxon>
        <taxon>Actinopterygii</taxon>
        <taxon>Neopterygii</taxon>
        <taxon>Teleostei</taxon>
        <taxon>Anguilliformes</taxon>
        <taxon>Anguillidae</taxon>
        <taxon>Anguilla</taxon>
    </lineage>
</organism>